<dbReference type="EMBL" id="UINC01001072">
    <property type="protein sequence ID" value="SUZ69824.1"/>
    <property type="molecule type" value="Genomic_DNA"/>
</dbReference>
<dbReference type="GO" id="GO:0046656">
    <property type="term" value="P:folic acid biosynthetic process"/>
    <property type="evidence" value="ECO:0007669"/>
    <property type="project" value="UniProtKB-KW"/>
</dbReference>
<name>A0A381PT44_9ZZZZ</name>
<dbReference type="SUPFAM" id="SSF55620">
    <property type="entry name" value="Tetrahydrobiopterin biosynthesis enzymes-like"/>
    <property type="match status" value="1"/>
</dbReference>
<reference evidence="9" key="1">
    <citation type="submission" date="2018-05" db="EMBL/GenBank/DDBJ databases">
        <authorList>
            <person name="Lanie J.A."/>
            <person name="Ng W.-L."/>
            <person name="Kazmierczak K.M."/>
            <person name="Andrzejewski T.M."/>
            <person name="Davidsen T.M."/>
            <person name="Wayne K.J."/>
            <person name="Tettelin H."/>
            <person name="Glass J.I."/>
            <person name="Rusch D."/>
            <person name="Podicherti R."/>
            <person name="Tsui H.-C.T."/>
            <person name="Winkler M.E."/>
        </authorList>
    </citation>
    <scope>NUCLEOTIDE SEQUENCE</scope>
</reference>
<dbReference type="Pfam" id="PF02152">
    <property type="entry name" value="FolB"/>
    <property type="match status" value="1"/>
</dbReference>
<keyword evidence="5" id="KW-0289">Folate biosynthesis</keyword>
<dbReference type="InterPro" id="IPR006156">
    <property type="entry name" value="Dihydroneopterin_aldolase"/>
</dbReference>
<dbReference type="PANTHER" id="PTHR42844:SF1">
    <property type="entry name" value="DIHYDRONEOPTERIN ALDOLASE 1-RELATED"/>
    <property type="match status" value="1"/>
</dbReference>
<dbReference type="AlphaFoldDB" id="A0A381PT44"/>
<dbReference type="GO" id="GO:0005737">
    <property type="term" value="C:cytoplasm"/>
    <property type="evidence" value="ECO:0007669"/>
    <property type="project" value="TreeGrafter"/>
</dbReference>
<dbReference type="InterPro" id="IPR043133">
    <property type="entry name" value="GTP-CH-I_C/QueF"/>
</dbReference>
<evidence type="ECO:0000259" key="8">
    <source>
        <dbReference type="SMART" id="SM00905"/>
    </source>
</evidence>
<evidence type="ECO:0000256" key="2">
    <source>
        <dbReference type="ARBA" id="ARBA00005013"/>
    </source>
</evidence>
<proteinExistence type="inferred from homology"/>
<evidence type="ECO:0000256" key="7">
    <source>
        <dbReference type="ARBA" id="ARBA00032903"/>
    </source>
</evidence>
<dbReference type="InterPro" id="IPR006157">
    <property type="entry name" value="FolB_dom"/>
</dbReference>
<comment type="catalytic activity">
    <reaction evidence="1">
        <text>7,8-dihydroneopterin = 6-hydroxymethyl-7,8-dihydropterin + glycolaldehyde</text>
        <dbReference type="Rhea" id="RHEA:10540"/>
        <dbReference type="ChEBI" id="CHEBI:17001"/>
        <dbReference type="ChEBI" id="CHEBI:17071"/>
        <dbReference type="ChEBI" id="CHEBI:44841"/>
        <dbReference type="EC" id="4.1.2.25"/>
    </reaction>
</comment>
<dbReference type="EC" id="4.1.2.25" evidence="4"/>
<comment type="similarity">
    <text evidence="3">Belongs to the DHNA family.</text>
</comment>
<comment type="pathway">
    <text evidence="2">Cofactor biosynthesis; tetrahydrofolate biosynthesis; 2-amino-4-hydroxy-6-hydroxymethyl-7,8-dihydropteridine diphosphate from 7,8-dihydroneopterin triphosphate: step 3/4.</text>
</comment>
<dbReference type="PANTHER" id="PTHR42844">
    <property type="entry name" value="DIHYDRONEOPTERIN ALDOLASE 1-RELATED"/>
    <property type="match status" value="1"/>
</dbReference>
<evidence type="ECO:0000256" key="4">
    <source>
        <dbReference type="ARBA" id="ARBA00013043"/>
    </source>
</evidence>
<evidence type="ECO:0000313" key="9">
    <source>
        <dbReference type="EMBL" id="SUZ69824.1"/>
    </source>
</evidence>
<feature type="domain" description="Dihydroneopterin aldolase/epimerase" evidence="8">
    <location>
        <begin position="1"/>
        <end position="108"/>
    </location>
</feature>
<dbReference type="Gene3D" id="3.30.1130.10">
    <property type="match status" value="1"/>
</dbReference>
<evidence type="ECO:0000256" key="1">
    <source>
        <dbReference type="ARBA" id="ARBA00001353"/>
    </source>
</evidence>
<protein>
    <recommendedName>
        <fullName evidence="4">dihydroneopterin aldolase</fullName>
        <ecNumber evidence="4">4.1.2.25</ecNumber>
    </recommendedName>
    <alternativeName>
        <fullName evidence="7">7,8-dihydroneopterin aldolase</fullName>
    </alternativeName>
</protein>
<sequence>MKFNSKIGVYDFEKLNGNEFIINISLNIDNNNFDDHIKKALDYESVYGIIELVMNKSFNLIETAAYEISKNIYLEFDQISSCTIEIIKLKPKIKGGINNSSFLLETEREING</sequence>
<dbReference type="GO" id="GO:0004150">
    <property type="term" value="F:dihydroneopterin aldolase activity"/>
    <property type="evidence" value="ECO:0007669"/>
    <property type="project" value="UniProtKB-EC"/>
</dbReference>
<accession>A0A381PT44</accession>
<evidence type="ECO:0000256" key="3">
    <source>
        <dbReference type="ARBA" id="ARBA00005708"/>
    </source>
</evidence>
<gene>
    <name evidence="9" type="ORF">METZ01_LOCUS22678</name>
</gene>
<evidence type="ECO:0000256" key="5">
    <source>
        <dbReference type="ARBA" id="ARBA00022909"/>
    </source>
</evidence>
<dbReference type="NCBIfam" id="TIGR00526">
    <property type="entry name" value="folB_dom"/>
    <property type="match status" value="1"/>
</dbReference>
<dbReference type="SMART" id="SM00905">
    <property type="entry name" value="FolB"/>
    <property type="match status" value="1"/>
</dbReference>
<evidence type="ECO:0000256" key="6">
    <source>
        <dbReference type="ARBA" id="ARBA00023239"/>
    </source>
</evidence>
<organism evidence="9">
    <name type="scientific">marine metagenome</name>
    <dbReference type="NCBI Taxonomy" id="408172"/>
    <lineage>
        <taxon>unclassified sequences</taxon>
        <taxon>metagenomes</taxon>
        <taxon>ecological metagenomes</taxon>
    </lineage>
</organism>
<keyword evidence="6" id="KW-0456">Lyase</keyword>